<dbReference type="InterPro" id="IPR006862">
    <property type="entry name" value="Thio_Ohase/aa_AcTrfase"/>
</dbReference>
<dbReference type="Pfam" id="PF08840">
    <property type="entry name" value="BAAT_C"/>
    <property type="match status" value="1"/>
</dbReference>
<dbReference type="Gene3D" id="2.60.40.2240">
    <property type="entry name" value="Acyl-CoA thioester hydrolase/BAAT N-terminal domain"/>
    <property type="match status" value="1"/>
</dbReference>
<dbReference type="Gene3D" id="3.40.50.1820">
    <property type="entry name" value="alpha/beta hydrolase"/>
    <property type="match status" value="1"/>
</dbReference>
<keyword evidence="4" id="KW-0378">Hydrolase</keyword>
<comment type="caution">
    <text evidence="4">The sequence shown here is derived from an EMBL/GenBank/DDBJ whole genome shotgun (WGS) entry which is preliminary data.</text>
</comment>
<reference evidence="5" key="1">
    <citation type="journal article" date="2019" name="Int. J. Syst. Evol. Microbiol.">
        <title>The Global Catalogue of Microorganisms (GCM) 10K type strain sequencing project: providing services to taxonomists for standard genome sequencing and annotation.</title>
        <authorList>
            <consortium name="The Broad Institute Genomics Platform"/>
            <consortium name="The Broad Institute Genome Sequencing Center for Infectious Disease"/>
            <person name="Wu L."/>
            <person name="Ma J."/>
        </authorList>
    </citation>
    <scope>NUCLEOTIDE SEQUENCE [LARGE SCALE GENOMIC DNA]</scope>
    <source>
        <strain evidence="5">CCUG 57263</strain>
    </source>
</reference>
<sequence>MELIVEPDTALVDQKVSIRMTGLEPGEQVTLRAAMTEMPGAVYEAESFATFIAGVNGEVHLDQQAPVAGTYSGVDPMGLFWSMKVSHVRYSMTRKLDQLTFVPAASGIMLSAESAKGRVAKANLQREYVSSKVLVQDVKEHGLVGKYFYLPDQPPAQGVLVLGGGEGGLASSMNYAALFASYGFPSLALAYFRFEHLPEHLQEIPLEYFYQAIEWLRHRQEVRPDRNAVFGRSKGAELSLILGTVFPEIGCVIASSPSSTACIGHIEPGADHSYRRYSSWSYQGKALPYVEWTNEQCEEALNCFKTYKRIDHIHKAAFEQCDRLEEVTIPVEKIAGPILIITSTDDHWWPAELHGERIAARLKAKGFSHKFEHLHYEDTGHLVRYPYIPTTQLSMNGGTPFNNYIASLESWNRIKQFLMEISDE</sequence>
<dbReference type="InterPro" id="IPR042490">
    <property type="entry name" value="Thio_Ohase/BAAT_N"/>
</dbReference>
<dbReference type="PANTHER" id="PTHR10824:SF4">
    <property type="entry name" value="ACYL-COENZYME A THIOESTERASE 1-LIKE"/>
    <property type="match status" value="1"/>
</dbReference>
<comment type="similarity">
    <text evidence="1">Belongs to the C/M/P thioester hydrolase family.</text>
</comment>
<keyword evidence="5" id="KW-1185">Reference proteome</keyword>
<dbReference type="InterPro" id="IPR029058">
    <property type="entry name" value="AB_hydrolase_fold"/>
</dbReference>
<name>A0ABW3D7R2_9BACL</name>
<dbReference type="PANTHER" id="PTHR10824">
    <property type="entry name" value="ACYL-COENZYME A THIOESTERASE-RELATED"/>
    <property type="match status" value="1"/>
</dbReference>
<proteinExistence type="inferred from homology"/>
<gene>
    <name evidence="4" type="ORF">ACFQ03_09345</name>
</gene>
<protein>
    <submittedName>
        <fullName evidence="4">Acyl-CoA thioesterase/bile acid-CoA:amino acid N-acyltransferase family protein</fullName>
        <ecNumber evidence="4">3.-.-.-</ecNumber>
    </submittedName>
</protein>
<accession>A0ABW3D7R2</accession>
<dbReference type="PIRSF" id="PIRSF016521">
    <property type="entry name" value="Acyl-CoA_hydro"/>
    <property type="match status" value="1"/>
</dbReference>
<evidence type="ECO:0000259" key="3">
    <source>
        <dbReference type="Pfam" id="PF08840"/>
    </source>
</evidence>
<evidence type="ECO:0000259" key="2">
    <source>
        <dbReference type="Pfam" id="PF04775"/>
    </source>
</evidence>
<dbReference type="InterPro" id="IPR016662">
    <property type="entry name" value="Acyl-CoA_thioEstase_long-chain"/>
</dbReference>
<dbReference type="RefSeq" id="WP_144940211.1">
    <property type="nucleotide sequence ID" value="NZ_JBHTIU010000028.1"/>
</dbReference>
<evidence type="ECO:0000313" key="4">
    <source>
        <dbReference type="EMBL" id="MFD0869356.1"/>
    </source>
</evidence>
<dbReference type="InterPro" id="IPR014940">
    <property type="entry name" value="BAAT_C"/>
</dbReference>
<feature type="domain" description="Acyl-CoA thioester hydrolase/bile acid-CoA amino acid N-acetyltransferase" evidence="2">
    <location>
        <begin position="13"/>
        <end position="140"/>
    </location>
</feature>
<dbReference type="EC" id="3.-.-.-" evidence="4"/>
<evidence type="ECO:0000313" key="5">
    <source>
        <dbReference type="Proteomes" id="UP001597120"/>
    </source>
</evidence>
<dbReference type="EMBL" id="JBHTIU010000028">
    <property type="protein sequence ID" value="MFD0869356.1"/>
    <property type="molecule type" value="Genomic_DNA"/>
</dbReference>
<feature type="domain" description="BAAT/Acyl-CoA thioester hydrolase C-terminal" evidence="3">
    <location>
        <begin position="204"/>
        <end position="419"/>
    </location>
</feature>
<dbReference type="Pfam" id="PF04775">
    <property type="entry name" value="Bile_Hydr_Trans"/>
    <property type="match status" value="1"/>
</dbReference>
<dbReference type="GO" id="GO:0016787">
    <property type="term" value="F:hydrolase activity"/>
    <property type="evidence" value="ECO:0007669"/>
    <property type="project" value="UniProtKB-KW"/>
</dbReference>
<dbReference type="SUPFAM" id="SSF53474">
    <property type="entry name" value="alpha/beta-Hydrolases"/>
    <property type="match status" value="1"/>
</dbReference>
<evidence type="ECO:0000256" key="1">
    <source>
        <dbReference type="ARBA" id="ARBA00006538"/>
    </source>
</evidence>
<organism evidence="4 5">
    <name type="scientific">Paenibacillus residui</name>
    <dbReference type="NCBI Taxonomy" id="629724"/>
    <lineage>
        <taxon>Bacteria</taxon>
        <taxon>Bacillati</taxon>
        <taxon>Bacillota</taxon>
        <taxon>Bacilli</taxon>
        <taxon>Bacillales</taxon>
        <taxon>Paenibacillaceae</taxon>
        <taxon>Paenibacillus</taxon>
    </lineage>
</organism>
<dbReference type="Proteomes" id="UP001597120">
    <property type="component" value="Unassembled WGS sequence"/>
</dbReference>